<proteinExistence type="inferred from homology"/>
<comment type="caution">
    <text evidence="8">The sequence shown here is derived from an EMBL/GenBank/DDBJ whole genome shotgun (WGS) entry which is preliminary data.</text>
</comment>
<keyword evidence="5 6" id="KW-0460">Magnesium</keyword>
<dbReference type="FunFam" id="3.40.190.80:FF:000020">
    <property type="entry name" value="Fructose-1,6-bisphosphatase/inositol-1-monophosphatase"/>
    <property type="match status" value="1"/>
</dbReference>
<dbReference type="PANTHER" id="PTHR20854:SF4">
    <property type="entry name" value="INOSITOL-1-MONOPHOSPHATASE-RELATED"/>
    <property type="match status" value="1"/>
</dbReference>
<dbReference type="AlphaFoldDB" id="A0A9D0Z3B3"/>
<evidence type="ECO:0000256" key="4">
    <source>
        <dbReference type="ARBA" id="ARBA00022801"/>
    </source>
</evidence>
<dbReference type="PROSITE" id="PS00630">
    <property type="entry name" value="IMP_2"/>
    <property type="match status" value="1"/>
</dbReference>
<dbReference type="PANTHER" id="PTHR20854">
    <property type="entry name" value="INOSITOL MONOPHOSPHATASE"/>
    <property type="match status" value="1"/>
</dbReference>
<comment type="cofactor">
    <cofactor evidence="2 6 7">
        <name>Mg(2+)</name>
        <dbReference type="ChEBI" id="CHEBI:18420"/>
    </cofactor>
</comment>
<dbReference type="Gene3D" id="3.30.540.10">
    <property type="entry name" value="Fructose-1,6-Bisphosphatase, subunit A, domain 1"/>
    <property type="match status" value="1"/>
</dbReference>
<dbReference type="InterPro" id="IPR033942">
    <property type="entry name" value="IMPase"/>
</dbReference>
<sequence>MIDTQKIVALVQEAAGLFADRKAAGHITVKGDCDFVTAVDQAVEGFLREKLTALYPEIQFLSEEQDNSRVDMQGLSWVLDPVDGTTNLMYDYHCSAISLALLDGGEPVLGIIYDPYARELYLAEKGKGSFCNGESIHVSSQTDLQKSLIAIGTAPYHKADYPKEFDRFRRIFENCLDIRRSGSAALDLAHVACGRLEGYVERRLKIWDYAAGTLLVREAGGVVTDYEGKDRTMTLMGDTAAGSPAVVAALVEGYLKD</sequence>
<feature type="binding site" evidence="6">
    <location>
        <position position="80"/>
    </location>
    <ligand>
        <name>Mg(2+)</name>
        <dbReference type="ChEBI" id="CHEBI:18420"/>
        <label>1</label>
        <note>catalytic</note>
    </ligand>
</feature>
<evidence type="ECO:0000256" key="7">
    <source>
        <dbReference type="RuleBase" id="RU364068"/>
    </source>
</evidence>
<evidence type="ECO:0000256" key="6">
    <source>
        <dbReference type="PIRSR" id="PIRSR600760-2"/>
    </source>
</evidence>
<dbReference type="Gene3D" id="3.40.190.80">
    <property type="match status" value="1"/>
</dbReference>
<evidence type="ECO:0000256" key="5">
    <source>
        <dbReference type="ARBA" id="ARBA00022842"/>
    </source>
</evidence>
<reference evidence="8" key="1">
    <citation type="submission" date="2020-10" db="EMBL/GenBank/DDBJ databases">
        <authorList>
            <person name="Gilroy R."/>
        </authorList>
    </citation>
    <scope>NUCLEOTIDE SEQUENCE</scope>
    <source>
        <strain evidence="8">13361</strain>
    </source>
</reference>
<comment type="similarity">
    <text evidence="7">Belongs to the inositol monophosphatase superfamily.</text>
</comment>
<dbReference type="GO" id="GO:0046854">
    <property type="term" value="P:phosphatidylinositol phosphate biosynthetic process"/>
    <property type="evidence" value="ECO:0007669"/>
    <property type="project" value="InterPro"/>
</dbReference>
<dbReference type="SUPFAM" id="SSF56655">
    <property type="entry name" value="Carbohydrate phosphatase"/>
    <property type="match status" value="1"/>
</dbReference>
<dbReference type="InterPro" id="IPR000760">
    <property type="entry name" value="Inositol_monophosphatase-like"/>
</dbReference>
<dbReference type="Pfam" id="PF00459">
    <property type="entry name" value="Inositol_P"/>
    <property type="match status" value="1"/>
</dbReference>
<protein>
    <recommendedName>
        <fullName evidence="7">Inositol-1-monophosphatase</fullName>
        <ecNumber evidence="7">3.1.3.25</ecNumber>
    </recommendedName>
</protein>
<dbReference type="GO" id="GO:0046872">
    <property type="term" value="F:metal ion binding"/>
    <property type="evidence" value="ECO:0007669"/>
    <property type="project" value="UniProtKB-KW"/>
</dbReference>
<keyword evidence="4 7" id="KW-0378">Hydrolase</keyword>
<evidence type="ECO:0000313" key="9">
    <source>
        <dbReference type="Proteomes" id="UP000886796"/>
    </source>
</evidence>
<gene>
    <name evidence="8" type="ORF">IAB74_06725</name>
</gene>
<name>A0A9D0Z3B3_9FIRM</name>
<evidence type="ECO:0000313" key="8">
    <source>
        <dbReference type="EMBL" id="HIQ68184.1"/>
    </source>
</evidence>
<feature type="binding site" evidence="6">
    <location>
        <position position="208"/>
    </location>
    <ligand>
        <name>Mg(2+)</name>
        <dbReference type="ChEBI" id="CHEBI:18420"/>
        <label>1</label>
        <note>catalytic</note>
    </ligand>
</feature>
<dbReference type="EC" id="3.1.3.25" evidence="7"/>
<dbReference type="InterPro" id="IPR020550">
    <property type="entry name" value="Inositol_monophosphatase_CS"/>
</dbReference>
<dbReference type="EMBL" id="DVFK01000089">
    <property type="protein sequence ID" value="HIQ68184.1"/>
    <property type="molecule type" value="Genomic_DNA"/>
</dbReference>
<dbReference type="CDD" id="cd01639">
    <property type="entry name" value="IMPase"/>
    <property type="match status" value="1"/>
</dbReference>
<dbReference type="PRINTS" id="PR00377">
    <property type="entry name" value="IMPHPHTASES"/>
</dbReference>
<accession>A0A9D0Z3B3</accession>
<evidence type="ECO:0000256" key="2">
    <source>
        <dbReference type="ARBA" id="ARBA00001946"/>
    </source>
</evidence>
<evidence type="ECO:0000256" key="1">
    <source>
        <dbReference type="ARBA" id="ARBA00001033"/>
    </source>
</evidence>
<feature type="binding site" evidence="6">
    <location>
        <position position="63"/>
    </location>
    <ligand>
        <name>Mg(2+)</name>
        <dbReference type="ChEBI" id="CHEBI:18420"/>
        <label>1</label>
        <note>catalytic</note>
    </ligand>
</feature>
<dbReference type="GO" id="GO:0006020">
    <property type="term" value="P:inositol metabolic process"/>
    <property type="evidence" value="ECO:0007669"/>
    <property type="project" value="TreeGrafter"/>
</dbReference>
<feature type="binding site" evidence="6">
    <location>
        <position position="83"/>
    </location>
    <ligand>
        <name>Mg(2+)</name>
        <dbReference type="ChEBI" id="CHEBI:18420"/>
        <label>1</label>
        <note>catalytic</note>
    </ligand>
</feature>
<evidence type="ECO:0000256" key="3">
    <source>
        <dbReference type="ARBA" id="ARBA00022723"/>
    </source>
</evidence>
<comment type="catalytic activity">
    <reaction evidence="1 7">
        <text>a myo-inositol phosphate + H2O = myo-inositol + phosphate</text>
        <dbReference type="Rhea" id="RHEA:24056"/>
        <dbReference type="ChEBI" id="CHEBI:15377"/>
        <dbReference type="ChEBI" id="CHEBI:17268"/>
        <dbReference type="ChEBI" id="CHEBI:43474"/>
        <dbReference type="ChEBI" id="CHEBI:84139"/>
        <dbReference type="EC" id="3.1.3.25"/>
    </reaction>
</comment>
<keyword evidence="3 6" id="KW-0479">Metal-binding</keyword>
<reference evidence="8" key="2">
    <citation type="journal article" date="2021" name="PeerJ">
        <title>Extensive microbial diversity within the chicken gut microbiome revealed by metagenomics and culture.</title>
        <authorList>
            <person name="Gilroy R."/>
            <person name="Ravi A."/>
            <person name="Getino M."/>
            <person name="Pursley I."/>
            <person name="Horton D.L."/>
            <person name="Alikhan N.F."/>
            <person name="Baker D."/>
            <person name="Gharbi K."/>
            <person name="Hall N."/>
            <person name="Watson M."/>
            <person name="Adriaenssens E.M."/>
            <person name="Foster-Nyarko E."/>
            <person name="Jarju S."/>
            <person name="Secka A."/>
            <person name="Antonio M."/>
            <person name="Oren A."/>
            <person name="Chaudhuri R.R."/>
            <person name="La Ragione R."/>
            <person name="Hildebrand F."/>
            <person name="Pallen M.J."/>
        </authorList>
    </citation>
    <scope>NUCLEOTIDE SEQUENCE</scope>
    <source>
        <strain evidence="8">13361</strain>
    </source>
</reference>
<dbReference type="GO" id="GO:0008934">
    <property type="term" value="F:inositol monophosphate 1-phosphatase activity"/>
    <property type="evidence" value="ECO:0007669"/>
    <property type="project" value="InterPro"/>
</dbReference>
<dbReference type="GO" id="GO:0007165">
    <property type="term" value="P:signal transduction"/>
    <property type="evidence" value="ECO:0007669"/>
    <property type="project" value="TreeGrafter"/>
</dbReference>
<organism evidence="8 9">
    <name type="scientific">Candidatus Faecousia excrementigallinarum</name>
    <dbReference type="NCBI Taxonomy" id="2840806"/>
    <lineage>
        <taxon>Bacteria</taxon>
        <taxon>Bacillati</taxon>
        <taxon>Bacillota</taxon>
        <taxon>Clostridia</taxon>
        <taxon>Eubacteriales</taxon>
        <taxon>Oscillospiraceae</taxon>
        <taxon>Faecousia</taxon>
    </lineage>
</organism>
<dbReference type="Proteomes" id="UP000886796">
    <property type="component" value="Unassembled WGS sequence"/>
</dbReference>